<keyword evidence="4 8" id="KW-0238">DNA-binding</keyword>
<evidence type="ECO:0000256" key="8">
    <source>
        <dbReference type="HAMAP-Rule" id="MF_00105"/>
    </source>
</evidence>
<organism evidence="13 14">
    <name type="scientific">Candidatus Yanofskybacteria bacterium RIFCSPLOWO2_01_FULL_49_17</name>
    <dbReference type="NCBI Taxonomy" id="1802700"/>
    <lineage>
        <taxon>Bacteria</taxon>
        <taxon>Candidatus Yanofskyibacteriota</taxon>
    </lineage>
</organism>
<dbReference type="SUPFAM" id="SSF46557">
    <property type="entry name" value="GreA transcript cleavage protein, N-terminal domain"/>
    <property type="match status" value="1"/>
</dbReference>
<comment type="similarity">
    <text evidence="1 8 9">Belongs to the GreA/GreB family.</text>
</comment>
<evidence type="ECO:0000256" key="3">
    <source>
        <dbReference type="ARBA" id="ARBA00023015"/>
    </source>
</evidence>
<dbReference type="InterPro" id="IPR036805">
    <property type="entry name" value="Tscrpt_elong_fac_GreA/B_N_sf"/>
</dbReference>
<dbReference type="GO" id="GO:0006354">
    <property type="term" value="P:DNA-templated transcription elongation"/>
    <property type="evidence" value="ECO:0007669"/>
    <property type="project" value="TreeGrafter"/>
</dbReference>
<dbReference type="Gene3D" id="1.10.287.180">
    <property type="entry name" value="Transcription elongation factor, GreA/GreB, N-terminal domain"/>
    <property type="match status" value="1"/>
</dbReference>
<comment type="caution">
    <text evidence="13">The sequence shown here is derived from an EMBL/GenBank/DDBJ whole genome shotgun (WGS) entry which is preliminary data.</text>
</comment>
<dbReference type="PROSITE" id="PS00830">
    <property type="entry name" value="GREAB_2"/>
    <property type="match status" value="1"/>
</dbReference>
<comment type="function">
    <text evidence="6 8 9">Necessary for efficient RNA polymerase transcription elongation past template-encoded arresting sites. The arresting sites in DNA have the property of trapping a certain fraction of elongating RNA polymerases that pass through, resulting in locked ternary complexes. Cleavage of the nascent transcript by cleavage factors such as GreA or GreB allows the resumption of elongation from the new 3'terminus. GreA releases sequences of 2 to 3 nucleotides.</text>
</comment>
<dbReference type="SUPFAM" id="SSF54534">
    <property type="entry name" value="FKBP-like"/>
    <property type="match status" value="1"/>
</dbReference>
<dbReference type="PANTHER" id="PTHR30437:SF4">
    <property type="entry name" value="TRANSCRIPTION ELONGATION FACTOR GREA"/>
    <property type="match status" value="1"/>
</dbReference>
<proteinExistence type="inferred from homology"/>
<evidence type="ECO:0000256" key="9">
    <source>
        <dbReference type="RuleBase" id="RU000556"/>
    </source>
</evidence>
<evidence type="ECO:0000256" key="6">
    <source>
        <dbReference type="ARBA" id="ARBA00024916"/>
    </source>
</evidence>
<dbReference type="InterPro" id="IPR022691">
    <property type="entry name" value="Tscrpt_elong_fac_GreA/B_N"/>
</dbReference>
<dbReference type="InterPro" id="IPR036953">
    <property type="entry name" value="GreA/GreB_C_sf"/>
</dbReference>
<name>A0A1F8GQC5_9BACT</name>
<evidence type="ECO:0000313" key="14">
    <source>
        <dbReference type="Proteomes" id="UP000178444"/>
    </source>
</evidence>
<dbReference type="InterPro" id="IPR018151">
    <property type="entry name" value="TF_GreA/GreB_CS"/>
</dbReference>
<dbReference type="InterPro" id="IPR023459">
    <property type="entry name" value="Tscrpt_elong_fac_GreA/B_fam"/>
</dbReference>
<reference evidence="13 14" key="1">
    <citation type="journal article" date="2016" name="Nat. Commun.">
        <title>Thousands of microbial genomes shed light on interconnected biogeochemical processes in an aquifer system.</title>
        <authorList>
            <person name="Anantharaman K."/>
            <person name="Brown C.T."/>
            <person name="Hug L.A."/>
            <person name="Sharon I."/>
            <person name="Castelle C.J."/>
            <person name="Probst A.J."/>
            <person name="Thomas B.C."/>
            <person name="Singh A."/>
            <person name="Wilkins M.J."/>
            <person name="Karaoz U."/>
            <person name="Brodie E.L."/>
            <person name="Williams K.H."/>
            <person name="Hubbard S.S."/>
            <person name="Banfield J.F."/>
        </authorList>
    </citation>
    <scope>NUCLEOTIDE SEQUENCE [LARGE SCALE GENOMIC DNA]</scope>
</reference>
<dbReference type="GO" id="GO:0032784">
    <property type="term" value="P:regulation of DNA-templated transcription elongation"/>
    <property type="evidence" value="ECO:0007669"/>
    <property type="project" value="UniProtKB-UniRule"/>
</dbReference>
<dbReference type="HAMAP" id="MF_00105">
    <property type="entry name" value="GreA_GreB"/>
    <property type="match status" value="1"/>
</dbReference>
<accession>A0A1F8GQC5</accession>
<evidence type="ECO:0000256" key="2">
    <source>
        <dbReference type="ARBA" id="ARBA00013729"/>
    </source>
</evidence>
<dbReference type="InterPro" id="IPR006359">
    <property type="entry name" value="Tscrpt_elong_fac_GreA"/>
</dbReference>
<dbReference type="AlphaFoldDB" id="A0A1F8GQC5"/>
<feature type="domain" description="Transcription elongation factor GreA/GreB N-terminal" evidence="12">
    <location>
        <begin position="5"/>
        <end position="74"/>
    </location>
</feature>
<evidence type="ECO:0000259" key="12">
    <source>
        <dbReference type="Pfam" id="PF03449"/>
    </source>
</evidence>
<dbReference type="NCBIfam" id="NF001263">
    <property type="entry name" value="PRK00226.1-4"/>
    <property type="match status" value="1"/>
</dbReference>
<keyword evidence="5 8" id="KW-0804">Transcription</keyword>
<dbReference type="FunFam" id="3.10.50.30:FF:000001">
    <property type="entry name" value="Transcription elongation factor GreA"/>
    <property type="match status" value="1"/>
</dbReference>
<dbReference type="EMBL" id="MGKO01000008">
    <property type="protein sequence ID" value="OGN27647.1"/>
    <property type="molecule type" value="Genomic_DNA"/>
</dbReference>
<keyword evidence="3 8" id="KW-0805">Transcription regulation</keyword>
<dbReference type="NCBIfam" id="TIGR01462">
    <property type="entry name" value="greA"/>
    <property type="match status" value="1"/>
</dbReference>
<sequence>MGNQYFSKEGLEKLKEELQHRTDVLRPEIAQRIKEAKEQGDLTENAEFDAAKEAQSMNEGRIEGIRKILESAVIIKEGGAKHNIVGIGCTVEVESSGKRKKFVIVGVTESDPSKGLISNESPIGKALLGRKKGDVIKVSTPKGEMEYKIIDIK</sequence>
<keyword evidence="13" id="KW-0648">Protein biosynthesis</keyword>
<dbReference type="GO" id="GO:0003677">
    <property type="term" value="F:DNA binding"/>
    <property type="evidence" value="ECO:0007669"/>
    <property type="project" value="UniProtKB-UniRule"/>
</dbReference>
<dbReference type="FunFam" id="1.10.287.180:FF:000001">
    <property type="entry name" value="Transcription elongation factor GreA"/>
    <property type="match status" value="1"/>
</dbReference>
<dbReference type="GO" id="GO:0003746">
    <property type="term" value="F:translation elongation factor activity"/>
    <property type="evidence" value="ECO:0007669"/>
    <property type="project" value="UniProtKB-KW"/>
</dbReference>
<dbReference type="PIRSF" id="PIRSF006092">
    <property type="entry name" value="GreA_GreB"/>
    <property type="match status" value="1"/>
</dbReference>
<dbReference type="Proteomes" id="UP000178444">
    <property type="component" value="Unassembled WGS sequence"/>
</dbReference>
<feature type="domain" description="Transcription elongation factor GreA/GreB C-terminal" evidence="11">
    <location>
        <begin position="82"/>
        <end position="153"/>
    </location>
</feature>
<dbReference type="Pfam" id="PF03449">
    <property type="entry name" value="GreA_GreB_N"/>
    <property type="match status" value="1"/>
</dbReference>
<gene>
    <name evidence="8" type="primary">greA</name>
    <name evidence="13" type="ORF">A2941_01510</name>
</gene>
<evidence type="ECO:0000256" key="1">
    <source>
        <dbReference type="ARBA" id="ARBA00008213"/>
    </source>
</evidence>
<feature type="region of interest" description="Disordered" evidence="10">
    <location>
        <begin position="35"/>
        <end position="56"/>
    </location>
</feature>
<protein>
    <recommendedName>
        <fullName evidence="2 8">Transcription elongation factor GreA</fullName>
    </recommendedName>
    <alternativeName>
        <fullName evidence="7 8">Transcript cleavage factor GreA</fullName>
    </alternativeName>
</protein>
<dbReference type="Pfam" id="PF01272">
    <property type="entry name" value="GreA_GreB"/>
    <property type="match status" value="1"/>
</dbReference>
<evidence type="ECO:0000256" key="4">
    <source>
        <dbReference type="ARBA" id="ARBA00023125"/>
    </source>
</evidence>
<keyword evidence="13" id="KW-0251">Elongation factor</keyword>
<dbReference type="InterPro" id="IPR028624">
    <property type="entry name" value="Tscrpt_elong_fac_GreA/B"/>
</dbReference>
<evidence type="ECO:0000256" key="7">
    <source>
        <dbReference type="ARBA" id="ARBA00030776"/>
    </source>
</evidence>
<dbReference type="Gene3D" id="3.10.50.30">
    <property type="entry name" value="Transcription elongation factor, GreA/GreB, C-terminal domain"/>
    <property type="match status" value="1"/>
</dbReference>
<dbReference type="InterPro" id="IPR001437">
    <property type="entry name" value="Tscrpt_elong_fac_GreA/B_C"/>
</dbReference>
<evidence type="ECO:0000256" key="10">
    <source>
        <dbReference type="SAM" id="MobiDB-lite"/>
    </source>
</evidence>
<dbReference type="GO" id="GO:0070063">
    <property type="term" value="F:RNA polymerase binding"/>
    <property type="evidence" value="ECO:0007669"/>
    <property type="project" value="InterPro"/>
</dbReference>
<evidence type="ECO:0000256" key="5">
    <source>
        <dbReference type="ARBA" id="ARBA00023163"/>
    </source>
</evidence>
<evidence type="ECO:0000259" key="11">
    <source>
        <dbReference type="Pfam" id="PF01272"/>
    </source>
</evidence>
<dbReference type="PANTHER" id="PTHR30437">
    <property type="entry name" value="TRANSCRIPTION ELONGATION FACTOR GREA"/>
    <property type="match status" value="1"/>
</dbReference>
<evidence type="ECO:0000313" key="13">
    <source>
        <dbReference type="EMBL" id="OGN27647.1"/>
    </source>
</evidence>